<dbReference type="RefSeq" id="WP_144750170.1">
    <property type="nucleotide sequence ID" value="NZ_VMNW02000015.1"/>
</dbReference>
<protein>
    <submittedName>
        <fullName evidence="1">Uncharacterized protein</fullName>
    </submittedName>
</protein>
<evidence type="ECO:0000313" key="2">
    <source>
        <dbReference type="Proteomes" id="UP000319769"/>
    </source>
</evidence>
<sequence length="166" mass="18152">MDPNQVAGTLAEPGGFAALMTGMFKSGKAKKAHAIYSGAQRKGVHRTAELRYATHEGLGYAIMAFSTDGALDHDVRDRLARQAERFPLGTIRYESWSYSTLEPWGWHPRSYDPSDHTIDSIADPYDGVIVYTAVVGTKGADRPLAIHANKDGKDYIYPVPGKALRG</sequence>
<name>A0A5N0V9G2_9PSEU</name>
<proteinExistence type="predicted"/>
<dbReference type="OrthoDB" id="3688281at2"/>
<dbReference type="AlphaFoldDB" id="A0A5N0V9G2"/>
<accession>A0A5N0V9G2</accession>
<reference evidence="1" key="1">
    <citation type="submission" date="2019-09" db="EMBL/GenBank/DDBJ databases">
        <authorList>
            <person name="Teo W.F.A."/>
            <person name="Duangmal K."/>
        </authorList>
    </citation>
    <scope>NUCLEOTIDE SEQUENCE [LARGE SCALE GENOMIC DNA]</scope>
    <source>
        <strain evidence="1">K81G1</strain>
    </source>
</reference>
<keyword evidence="2" id="KW-1185">Reference proteome</keyword>
<dbReference type="EMBL" id="VMNW02000015">
    <property type="protein sequence ID" value="KAA9161893.1"/>
    <property type="molecule type" value="Genomic_DNA"/>
</dbReference>
<dbReference type="Proteomes" id="UP000319769">
    <property type="component" value="Unassembled WGS sequence"/>
</dbReference>
<gene>
    <name evidence="1" type="ORF">FPZ12_013645</name>
</gene>
<evidence type="ECO:0000313" key="1">
    <source>
        <dbReference type="EMBL" id="KAA9161893.1"/>
    </source>
</evidence>
<comment type="caution">
    <text evidence="1">The sequence shown here is derived from an EMBL/GenBank/DDBJ whole genome shotgun (WGS) entry which is preliminary data.</text>
</comment>
<organism evidence="1 2">
    <name type="scientific">Amycolatopsis acidicola</name>
    <dbReference type="NCBI Taxonomy" id="2596893"/>
    <lineage>
        <taxon>Bacteria</taxon>
        <taxon>Bacillati</taxon>
        <taxon>Actinomycetota</taxon>
        <taxon>Actinomycetes</taxon>
        <taxon>Pseudonocardiales</taxon>
        <taxon>Pseudonocardiaceae</taxon>
        <taxon>Amycolatopsis</taxon>
    </lineage>
</organism>